<evidence type="ECO:0000256" key="3">
    <source>
        <dbReference type="ARBA" id="ARBA00022729"/>
    </source>
</evidence>
<dbReference type="InterPro" id="IPR036179">
    <property type="entry name" value="Ig-like_dom_sf"/>
</dbReference>
<dbReference type="GO" id="GO:0007165">
    <property type="term" value="P:signal transduction"/>
    <property type="evidence" value="ECO:0000318"/>
    <property type="project" value="GO_Central"/>
</dbReference>
<dbReference type="Pfam" id="PF07686">
    <property type="entry name" value="V-set"/>
    <property type="match status" value="1"/>
</dbReference>
<evidence type="ECO:0000256" key="1">
    <source>
        <dbReference type="ARBA" id="ARBA00004370"/>
    </source>
</evidence>
<evidence type="ECO:0000256" key="5">
    <source>
        <dbReference type="ARBA" id="ARBA00023157"/>
    </source>
</evidence>
<dbReference type="InParanoid" id="A0A6I8P1V7"/>
<dbReference type="PROSITE" id="PS50835">
    <property type="entry name" value="IG_LIKE"/>
    <property type="match status" value="1"/>
</dbReference>
<dbReference type="Bgee" id="ENSOANG00000040837">
    <property type="expression patterns" value="Expressed in liver and 2 other cell types or tissues"/>
</dbReference>
<dbReference type="AlphaFoldDB" id="A0A6I8P1V7"/>
<dbReference type="InterPro" id="IPR007110">
    <property type="entry name" value="Ig-like_dom"/>
</dbReference>
<protein>
    <recommendedName>
        <fullName evidence="6">Ig-like domain-containing protein</fullName>
    </recommendedName>
</protein>
<keyword evidence="3" id="KW-0732">Signal</keyword>
<sequence>MVDEIGIQEIARSDDSGKSAMQVRPESWGLVHSASFVKSRLGICVFDCWVLDFFHHLLLFPLFHVWSESRPEVDEGDRSKGEVKGLKVHFSRANQPIPRDLLCSGFAVRGTRLEERTMPLPWALLLLFLPGCVLARNFTEVKGIVGEPLSVQCPYKEEYKMYGKYWCRGNFWVSCSIIIKTESKEGEVKSGRVAISDSHRNLTFTVTMENLTADDAGSYACGINKGLIISWFRVSISQGKCLLLPAPGVLNLAPFSLPNLCNELFSCLSPWLILTASWCVYLGAGETGTMNTCAGGYLLVHMSVLMNGNVCGCVQLYVHS</sequence>
<evidence type="ECO:0000256" key="4">
    <source>
        <dbReference type="ARBA" id="ARBA00023136"/>
    </source>
</evidence>
<feature type="domain" description="Ig-like" evidence="6">
    <location>
        <begin position="130"/>
        <end position="221"/>
    </location>
</feature>
<evidence type="ECO:0000313" key="7">
    <source>
        <dbReference type="Ensembl" id="ENSOANP00000047795.1"/>
    </source>
</evidence>
<dbReference type="PANTHER" id="PTHR11860:SF87">
    <property type="entry name" value="CMRF35-LIKE MOLECULE 8"/>
    <property type="match status" value="1"/>
</dbReference>
<evidence type="ECO:0000256" key="2">
    <source>
        <dbReference type="ARBA" id="ARBA00022692"/>
    </source>
</evidence>
<keyword evidence="2" id="KW-0812">Transmembrane</keyword>
<dbReference type="CDD" id="cd05716">
    <property type="entry name" value="IgV_pIgR_like"/>
    <property type="match status" value="1"/>
</dbReference>
<keyword evidence="8" id="KW-1185">Reference proteome</keyword>
<dbReference type="SUPFAM" id="SSF48726">
    <property type="entry name" value="Immunoglobulin"/>
    <property type="match status" value="1"/>
</dbReference>
<evidence type="ECO:0000259" key="6">
    <source>
        <dbReference type="PROSITE" id="PS50835"/>
    </source>
</evidence>
<dbReference type="Proteomes" id="UP000002279">
    <property type="component" value="Chromosome 15"/>
</dbReference>
<organism evidence="7 8">
    <name type="scientific">Ornithorhynchus anatinus</name>
    <name type="common">Duckbill platypus</name>
    <dbReference type="NCBI Taxonomy" id="9258"/>
    <lineage>
        <taxon>Eukaryota</taxon>
        <taxon>Metazoa</taxon>
        <taxon>Chordata</taxon>
        <taxon>Craniata</taxon>
        <taxon>Vertebrata</taxon>
        <taxon>Euteleostomi</taxon>
        <taxon>Mammalia</taxon>
        <taxon>Monotremata</taxon>
        <taxon>Ornithorhynchidae</taxon>
        <taxon>Ornithorhynchus</taxon>
    </lineage>
</organism>
<keyword evidence="4" id="KW-0472">Membrane</keyword>
<reference evidence="7" key="2">
    <citation type="submission" date="2025-08" db="UniProtKB">
        <authorList>
            <consortium name="Ensembl"/>
        </authorList>
    </citation>
    <scope>IDENTIFICATION</scope>
    <source>
        <strain evidence="7">Glennie</strain>
    </source>
</reference>
<comment type="subcellular location">
    <subcellularLocation>
        <location evidence="1">Membrane</location>
    </subcellularLocation>
</comment>
<reference evidence="7" key="3">
    <citation type="submission" date="2025-09" db="UniProtKB">
        <authorList>
            <consortium name="Ensembl"/>
        </authorList>
    </citation>
    <scope>IDENTIFICATION</scope>
    <source>
        <strain evidence="7">Glennie</strain>
    </source>
</reference>
<dbReference type="InterPro" id="IPR013783">
    <property type="entry name" value="Ig-like_fold"/>
</dbReference>
<name>A0A6I8P1V7_ORNAN</name>
<proteinExistence type="predicted"/>
<dbReference type="PANTHER" id="PTHR11860">
    <property type="entry name" value="POLYMERIC-IMMUNOGLOBULIN RECEPTOR"/>
    <property type="match status" value="1"/>
</dbReference>
<dbReference type="Gene3D" id="2.60.40.10">
    <property type="entry name" value="Immunoglobulins"/>
    <property type="match status" value="1"/>
</dbReference>
<dbReference type="GO" id="GO:0004888">
    <property type="term" value="F:transmembrane signaling receptor activity"/>
    <property type="evidence" value="ECO:0000318"/>
    <property type="project" value="GO_Central"/>
</dbReference>
<dbReference type="InterPro" id="IPR013106">
    <property type="entry name" value="Ig_V-set"/>
</dbReference>
<reference evidence="7 8" key="1">
    <citation type="journal article" date="2008" name="Nature">
        <title>Genome analysis of the platypus reveals unique signatures of evolution.</title>
        <authorList>
            <person name="Warren W.C."/>
            <person name="Hillier L.W."/>
            <person name="Marshall Graves J.A."/>
            <person name="Birney E."/>
            <person name="Ponting C.P."/>
            <person name="Grutzner F."/>
            <person name="Belov K."/>
            <person name="Miller W."/>
            <person name="Clarke L."/>
            <person name="Chinwalla A.T."/>
            <person name="Yang S.P."/>
            <person name="Heger A."/>
            <person name="Locke D.P."/>
            <person name="Miethke P."/>
            <person name="Waters P.D."/>
            <person name="Veyrunes F."/>
            <person name="Fulton L."/>
            <person name="Fulton B."/>
            <person name="Graves T."/>
            <person name="Wallis J."/>
            <person name="Puente X.S."/>
            <person name="Lopez-Otin C."/>
            <person name="Ordonez G.R."/>
            <person name="Eichler E.E."/>
            <person name="Chen L."/>
            <person name="Cheng Z."/>
            <person name="Deakin J.E."/>
            <person name="Alsop A."/>
            <person name="Thompson K."/>
            <person name="Kirby P."/>
            <person name="Papenfuss A.T."/>
            <person name="Wakefield M.J."/>
            <person name="Olender T."/>
            <person name="Lancet D."/>
            <person name="Huttley G.A."/>
            <person name="Smit A.F."/>
            <person name="Pask A."/>
            <person name="Temple-Smith P."/>
            <person name="Batzer M.A."/>
            <person name="Walker J.A."/>
            <person name="Konkel M.K."/>
            <person name="Harris R.S."/>
            <person name="Whittington C.M."/>
            <person name="Wong E.S."/>
            <person name="Gemmell N.J."/>
            <person name="Buschiazzo E."/>
            <person name="Vargas Jentzsch I.M."/>
            <person name="Merkel A."/>
            <person name="Schmitz J."/>
            <person name="Zemann A."/>
            <person name="Churakov G."/>
            <person name="Kriegs J.O."/>
            <person name="Brosius J."/>
            <person name="Murchison E.P."/>
            <person name="Sachidanandam R."/>
            <person name="Smith C."/>
            <person name="Hannon G.J."/>
            <person name="Tsend-Ayush E."/>
            <person name="McMillan D."/>
            <person name="Attenborough R."/>
            <person name="Rens W."/>
            <person name="Ferguson-Smith M."/>
            <person name="Lefevre C.M."/>
            <person name="Sharp J.A."/>
            <person name="Nicholas K.R."/>
            <person name="Ray D.A."/>
            <person name="Kube M."/>
            <person name="Reinhardt R."/>
            <person name="Pringle T.H."/>
            <person name="Taylor J."/>
            <person name="Jones R.C."/>
            <person name="Nixon B."/>
            <person name="Dacheux J.L."/>
            <person name="Niwa H."/>
            <person name="Sekita Y."/>
            <person name="Huang X."/>
            <person name="Stark A."/>
            <person name="Kheradpour P."/>
            <person name="Kellis M."/>
            <person name="Flicek P."/>
            <person name="Chen Y."/>
            <person name="Webber C."/>
            <person name="Hardison R."/>
            <person name="Nelson J."/>
            <person name="Hallsworth-Pepin K."/>
            <person name="Delehaunty K."/>
            <person name="Markovic C."/>
            <person name="Minx P."/>
            <person name="Feng Y."/>
            <person name="Kremitzki C."/>
            <person name="Mitreva M."/>
            <person name="Glasscock J."/>
            <person name="Wylie T."/>
            <person name="Wohldmann P."/>
            <person name="Thiru P."/>
            <person name="Nhan M.N."/>
            <person name="Pohl C.S."/>
            <person name="Smith S.M."/>
            <person name="Hou S."/>
            <person name="Nefedov M."/>
            <person name="de Jong P.J."/>
            <person name="Renfree M.B."/>
            <person name="Mardis E.R."/>
            <person name="Wilson R.K."/>
        </authorList>
    </citation>
    <scope>NUCLEOTIDE SEQUENCE [LARGE SCALE GENOMIC DNA]</scope>
    <source>
        <strain evidence="7 8">Glennie</strain>
    </source>
</reference>
<dbReference type="Ensembl" id="ENSOANT00000070907.1">
    <property type="protein sequence ID" value="ENSOANP00000047795.1"/>
    <property type="gene ID" value="ENSOANG00000040837.1"/>
</dbReference>
<dbReference type="GeneTree" id="ENSGT00940000159622"/>
<evidence type="ECO:0000313" key="8">
    <source>
        <dbReference type="Proteomes" id="UP000002279"/>
    </source>
</evidence>
<keyword evidence="5" id="KW-1015">Disulfide bond</keyword>
<accession>A0A6I8P1V7</accession>
<dbReference type="GO" id="GO:0005886">
    <property type="term" value="C:plasma membrane"/>
    <property type="evidence" value="ECO:0000318"/>
    <property type="project" value="GO_Central"/>
</dbReference>
<dbReference type="FunFam" id="2.60.40.10:FF:000370">
    <property type="entry name" value="CMRF35-like molecule 1"/>
    <property type="match status" value="1"/>
</dbReference>
<dbReference type="InterPro" id="IPR050671">
    <property type="entry name" value="CD300_family_receptors"/>
</dbReference>